<evidence type="ECO:0000313" key="1">
    <source>
        <dbReference type="EMBL" id="RHC24919.1"/>
    </source>
</evidence>
<proteinExistence type="predicted"/>
<dbReference type="EMBL" id="QSHQ01000054">
    <property type="protein sequence ID" value="RHC24919.1"/>
    <property type="molecule type" value="Genomic_DNA"/>
</dbReference>
<dbReference type="RefSeq" id="WP_117899848.1">
    <property type="nucleotide sequence ID" value="NZ_QSHQ01000054.1"/>
</dbReference>
<dbReference type="Proteomes" id="UP000285305">
    <property type="component" value="Unassembled WGS sequence"/>
</dbReference>
<reference evidence="1 2" key="1">
    <citation type="submission" date="2018-08" db="EMBL/GenBank/DDBJ databases">
        <title>A genome reference for cultivated species of the human gut microbiota.</title>
        <authorList>
            <person name="Zou Y."/>
            <person name="Xue W."/>
            <person name="Luo G."/>
        </authorList>
    </citation>
    <scope>NUCLEOTIDE SEQUENCE [LARGE SCALE GENOMIC DNA]</scope>
    <source>
        <strain evidence="1 2">AM36-9BH</strain>
    </source>
</reference>
<accession>A0A413ZK60</accession>
<evidence type="ECO:0000313" key="2">
    <source>
        <dbReference type="Proteomes" id="UP000285305"/>
    </source>
</evidence>
<name>A0A413ZK60_BACSE</name>
<sequence length="95" mass="10567">MQSVNPLDAGITRTLVLPVKRQILTHLIVTYTEHGKPVSLLNFRTVNRKVSLWGCGYGIAEKANAILVMRGYELSPIYELNGTTSLTTKVGRLLR</sequence>
<dbReference type="AlphaFoldDB" id="A0A413ZK60"/>
<protein>
    <submittedName>
        <fullName evidence="1">Uncharacterized protein</fullName>
    </submittedName>
</protein>
<gene>
    <name evidence="1" type="ORF">DW853_16370</name>
</gene>
<organism evidence="1 2">
    <name type="scientific">Bacteroides stercoris</name>
    <dbReference type="NCBI Taxonomy" id="46506"/>
    <lineage>
        <taxon>Bacteria</taxon>
        <taxon>Pseudomonadati</taxon>
        <taxon>Bacteroidota</taxon>
        <taxon>Bacteroidia</taxon>
        <taxon>Bacteroidales</taxon>
        <taxon>Bacteroidaceae</taxon>
        <taxon>Bacteroides</taxon>
    </lineage>
</organism>
<comment type="caution">
    <text evidence="1">The sequence shown here is derived from an EMBL/GenBank/DDBJ whole genome shotgun (WGS) entry which is preliminary data.</text>
</comment>